<organism evidence="1">
    <name type="scientific">mine drainage metagenome</name>
    <dbReference type="NCBI Taxonomy" id="410659"/>
    <lineage>
        <taxon>unclassified sequences</taxon>
        <taxon>metagenomes</taxon>
        <taxon>ecological metagenomes</taxon>
    </lineage>
</organism>
<comment type="caution">
    <text evidence="1">The sequence shown here is derived from an EMBL/GenBank/DDBJ whole genome shotgun (WGS) entry which is preliminary data.</text>
</comment>
<protein>
    <submittedName>
        <fullName evidence="1">Uncharacterized protein</fullName>
    </submittedName>
</protein>
<gene>
    <name evidence="1" type="ORF">GALL_434380</name>
</gene>
<evidence type="ECO:0000313" key="1">
    <source>
        <dbReference type="EMBL" id="OIQ74900.1"/>
    </source>
</evidence>
<proteinExistence type="predicted"/>
<dbReference type="EMBL" id="MLJW01002345">
    <property type="protein sequence ID" value="OIQ74900.1"/>
    <property type="molecule type" value="Genomic_DNA"/>
</dbReference>
<name>A0A1J5Q4U6_9ZZZZ</name>
<accession>A0A1J5Q4U6</accession>
<sequence length="133" mass="14163">MSERGTQRGFEQGGFPVVGQAACRARLAPADVGCSQFHQTLVEHKRPTRSHAQAGHRCRVNAGQRTALSNQPNDLLRQRIMAARGGGGFGQFAANALRVNHADGNLGATNVNTSQWRTAGGQFEILNRSALGG</sequence>
<reference evidence="1" key="1">
    <citation type="submission" date="2016-10" db="EMBL/GenBank/DDBJ databases">
        <title>Sequence of Gallionella enrichment culture.</title>
        <authorList>
            <person name="Poehlein A."/>
            <person name="Muehling M."/>
            <person name="Daniel R."/>
        </authorList>
    </citation>
    <scope>NUCLEOTIDE SEQUENCE</scope>
</reference>
<dbReference type="AlphaFoldDB" id="A0A1J5Q4U6"/>